<dbReference type="InterPro" id="IPR010513">
    <property type="entry name" value="KEN_dom"/>
</dbReference>
<dbReference type="PROSITE" id="PS50011">
    <property type="entry name" value="PROTEIN_KINASE_DOM"/>
    <property type="match status" value="1"/>
</dbReference>
<name>A0ABP1S046_9HEXA</name>
<reference evidence="7 8" key="1">
    <citation type="submission" date="2024-08" db="EMBL/GenBank/DDBJ databases">
        <authorList>
            <person name="Cucini C."/>
            <person name="Frati F."/>
        </authorList>
    </citation>
    <scope>NUCLEOTIDE SEQUENCE [LARGE SCALE GENOMIC DNA]</scope>
</reference>
<dbReference type="InterPro" id="IPR000488">
    <property type="entry name" value="Death_dom"/>
</dbReference>
<feature type="domain" description="Protein kinase" evidence="4">
    <location>
        <begin position="177"/>
        <end position="429"/>
    </location>
</feature>
<dbReference type="SMART" id="SM00220">
    <property type="entry name" value="S_TKc"/>
    <property type="match status" value="1"/>
</dbReference>
<evidence type="ECO:0000259" key="5">
    <source>
        <dbReference type="PROSITE" id="PS50017"/>
    </source>
</evidence>
<comment type="caution">
    <text evidence="7">The sequence shown here is derived from an EMBL/GenBank/DDBJ whole genome shotgun (WGS) entry which is preliminary data.</text>
</comment>
<keyword evidence="1" id="KW-0732">Signal</keyword>
<dbReference type="Pfam" id="PF00069">
    <property type="entry name" value="Pkinase"/>
    <property type="match status" value="1"/>
</dbReference>
<dbReference type="InterPro" id="IPR008271">
    <property type="entry name" value="Ser/Thr_kinase_AS"/>
</dbReference>
<dbReference type="PROSITE" id="PS00108">
    <property type="entry name" value="PROTEIN_KINASE_ST"/>
    <property type="match status" value="1"/>
</dbReference>
<dbReference type="PANTHER" id="PTHR13954:SF6">
    <property type="entry name" value="NON-SPECIFIC SERINE_THREONINE PROTEIN KINASE"/>
    <property type="match status" value="1"/>
</dbReference>
<dbReference type="InterPro" id="IPR038357">
    <property type="entry name" value="KEN_sf"/>
</dbReference>
<keyword evidence="8" id="KW-1185">Reference proteome</keyword>
<dbReference type="PANTHER" id="PTHR13954">
    <property type="entry name" value="IRE1-RELATED"/>
    <property type="match status" value="1"/>
</dbReference>
<accession>A0ABP1S046</accession>
<dbReference type="Gene3D" id="1.20.1440.180">
    <property type="entry name" value="KEN domain"/>
    <property type="match status" value="1"/>
</dbReference>
<dbReference type="Gene3D" id="1.10.510.10">
    <property type="entry name" value="Transferase(Phosphotransferase) domain 1"/>
    <property type="match status" value="1"/>
</dbReference>
<protein>
    <submittedName>
        <fullName evidence="7">Uncharacterized protein</fullName>
    </submittedName>
</protein>
<dbReference type="Proteomes" id="UP001642540">
    <property type="component" value="Unassembled WGS sequence"/>
</dbReference>
<dbReference type="EMBL" id="CAXLJM020000135">
    <property type="protein sequence ID" value="CAL8140356.1"/>
    <property type="molecule type" value="Genomic_DNA"/>
</dbReference>
<proteinExistence type="predicted"/>
<gene>
    <name evidence="7" type="ORF">ODALV1_LOCUS28256</name>
</gene>
<feature type="domain" description="Death" evidence="5">
    <location>
        <begin position="45"/>
        <end position="120"/>
    </location>
</feature>
<keyword evidence="3" id="KW-0067">ATP-binding</keyword>
<feature type="domain" description="KEN" evidence="6">
    <location>
        <begin position="432"/>
        <end position="580"/>
    </location>
</feature>
<evidence type="ECO:0000256" key="1">
    <source>
        <dbReference type="ARBA" id="ARBA00022729"/>
    </source>
</evidence>
<organism evidence="7 8">
    <name type="scientific">Orchesella dallaii</name>
    <dbReference type="NCBI Taxonomy" id="48710"/>
    <lineage>
        <taxon>Eukaryota</taxon>
        <taxon>Metazoa</taxon>
        <taxon>Ecdysozoa</taxon>
        <taxon>Arthropoda</taxon>
        <taxon>Hexapoda</taxon>
        <taxon>Collembola</taxon>
        <taxon>Entomobryomorpha</taxon>
        <taxon>Entomobryoidea</taxon>
        <taxon>Orchesellidae</taxon>
        <taxon>Orchesellinae</taxon>
        <taxon>Orchesella</taxon>
    </lineage>
</organism>
<evidence type="ECO:0000313" key="8">
    <source>
        <dbReference type="Proteomes" id="UP001642540"/>
    </source>
</evidence>
<evidence type="ECO:0000256" key="3">
    <source>
        <dbReference type="ARBA" id="ARBA00022840"/>
    </source>
</evidence>
<evidence type="ECO:0000313" key="7">
    <source>
        <dbReference type="EMBL" id="CAL8140356.1"/>
    </source>
</evidence>
<evidence type="ECO:0000256" key="2">
    <source>
        <dbReference type="ARBA" id="ARBA00022741"/>
    </source>
</evidence>
<dbReference type="Pfam" id="PF06479">
    <property type="entry name" value="Ribonuc_2-5A"/>
    <property type="match status" value="1"/>
</dbReference>
<dbReference type="PROSITE" id="PS50017">
    <property type="entry name" value="DEATH_DOMAIN"/>
    <property type="match status" value="1"/>
</dbReference>
<sequence>MNTPGKLKDLSAYKLLIVGSKECPLNKLFPTLAGCWQIPDLARVWKGLGLGLGLMPNTILEMDKESCRTKKWIPTSEVITKWRDVKRAEGHEEEANLMILIEVINKLGFHYIAERIRRNFKAEAKAKSKPVIFNKIPCQSKDIAKSKQKKELKRILKKSHMEDTKKTNWTTVGNIKYQESKPIRIRLNAQIYQGIFNYENQQKSVPVKRIQCENKSEDEIQHMIKEAEMLLNPPTLQHESLLQYYGVERAGKCIYLALDMYHGTLRQVVEKQIQRLKLNRINSFGVLQQITEGIAFLHKNEIVHGDLKPGNVLVIRDSSIGFHVKIADVGKKYANSKREFPVSATNTLARWKAPEILKDCTKVSSSCDIYSLGCIYFYVLRKGEHFKKGAEATGWIKKRFCYHWLIKEMAEDDPLKRPSASNLLSHPIFWTKKKSLNFLLQIGNIIERYDNSEVRTLMYEMEQRSFQVSSKYCLRSIPCYQDWLKLVNSDIELYHQFYPNSSAFRNDNDRLSGFILLIRNLVTDYDELPKNIKKQVGSIPDNFFNYWNALFPSLVPMIWLVFQKLVNEPRKQLLKEYYETCAFEFHVNPV</sequence>
<dbReference type="InterPro" id="IPR000719">
    <property type="entry name" value="Prot_kinase_dom"/>
</dbReference>
<dbReference type="PROSITE" id="PS51392">
    <property type="entry name" value="KEN"/>
    <property type="match status" value="1"/>
</dbReference>
<dbReference type="SUPFAM" id="SSF56112">
    <property type="entry name" value="Protein kinase-like (PK-like)"/>
    <property type="match status" value="1"/>
</dbReference>
<dbReference type="InterPro" id="IPR011009">
    <property type="entry name" value="Kinase-like_dom_sf"/>
</dbReference>
<dbReference type="InterPro" id="IPR045133">
    <property type="entry name" value="IRE1/2-like"/>
</dbReference>
<keyword evidence="2" id="KW-0547">Nucleotide-binding</keyword>
<evidence type="ECO:0000259" key="6">
    <source>
        <dbReference type="PROSITE" id="PS51392"/>
    </source>
</evidence>
<evidence type="ECO:0000259" key="4">
    <source>
        <dbReference type="PROSITE" id="PS50011"/>
    </source>
</evidence>